<evidence type="ECO:0000256" key="2">
    <source>
        <dbReference type="SAM" id="Phobius"/>
    </source>
</evidence>
<dbReference type="AlphaFoldDB" id="A0A3N6LQZ0"/>
<name>A0A3N6LQZ0_NATCH</name>
<keyword evidence="2" id="KW-1133">Transmembrane helix</keyword>
<evidence type="ECO:0000256" key="1">
    <source>
        <dbReference type="SAM" id="MobiDB-lite"/>
    </source>
</evidence>
<feature type="compositionally biased region" description="Acidic residues" evidence="1">
    <location>
        <begin position="369"/>
        <end position="394"/>
    </location>
</feature>
<dbReference type="OrthoDB" id="270764at2157"/>
<keyword evidence="2" id="KW-0812">Transmembrane</keyword>
<feature type="region of interest" description="Disordered" evidence="1">
    <location>
        <begin position="354"/>
        <end position="394"/>
    </location>
</feature>
<comment type="caution">
    <text evidence="3">The sequence shown here is derived from an EMBL/GenBank/DDBJ whole genome shotgun (WGS) entry which is preliminary data.</text>
</comment>
<dbReference type="RefSeq" id="WP_124196915.1">
    <property type="nucleotide sequence ID" value="NZ_REGA01000018.1"/>
</dbReference>
<evidence type="ECO:0000313" key="3">
    <source>
        <dbReference type="EMBL" id="RQG92093.1"/>
    </source>
</evidence>
<feature type="transmembrane region" description="Helical" evidence="2">
    <location>
        <begin position="20"/>
        <end position="38"/>
    </location>
</feature>
<dbReference type="Proteomes" id="UP000282323">
    <property type="component" value="Unassembled WGS sequence"/>
</dbReference>
<gene>
    <name evidence="3" type="ORF">EA473_17720</name>
</gene>
<dbReference type="EMBL" id="REGA01000018">
    <property type="protein sequence ID" value="RQG92093.1"/>
    <property type="molecule type" value="Genomic_DNA"/>
</dbReference>
<evidence type="ECO:0000313" key="4">
    <source>
        <dbReference type="Proteomes" id="UP000282323"/>
    </source>
</evidence>
<dbReference type="InterPro" id="IPR035185">
    <property type="entry name" value="DUF5305"/>
</dbReference>
<protein>
    <recommendedName>
        <fullName evidence="5">DUF5305 domain-containing protein</fullName>
    </recommendedName>
</protein>
<dbReference type="Pfam" id="PF17231">
    <property type="entry name" value="DUF5305"/>
    <property type="match status" value="1"/>
</dbReference>
<reference evidence="3 4" key="1">
    <citation type="submission" date="2018-10" db="EMBL/GenBank/DDBJ databases">
        <title>Natrarchaeobius chitinivorans gen. nov., sp. nov., and Natrarchaeobius haloalkaliphilus sp. nov., alkaliphilic, chitin-utilizing haloarchaea from hypersaline alkaline lakes.</title>
        <authorList>
            <person name="Sorokin D.Y."/>
            <person name="Elcheninov A.G."/>
            <person name="Kostrikina N.A."/>
            <person name="Bale N.J."/>
            <person name="Sinninghe Damste J.S."/>
            <person name="Khijniak T.V."/>
            <person name="Kublanov I.V."/>
            <person name="Toshchakov S.V."/>
        </authorList>
    </citation>
    <scope>NUCLEOTIDE SEQUENCE [LARGE SCALE GENOMIC DNA]</scope>
    <source>
        <strain evidence="3 4">AArcht4T</strain>
    </source>
</reference>
<keyword evidence="2" id="KW-0472">Membrane</keyword>
<keyword evidence="4" id="KW-1185">Reference proteome</keyword>
<evidence type="ECO:0008006" key="5">
    <source>
        <dbReference type="Google" id="ProtNLM"/>
    </source>
</evidence>
<organism evidence="3 4">
    <name type="scientific">Natrarchaeobius chitinivorans</name>
    <dbReference type="NCBI Taxonomy" id="1679083"/>
    <lineage>
        <taxon>Archaea</taxon>
        <taxon>Methanobacteriati</taxon>
        <taxon>Methanobacteriota</taxon>
        <taxon>Stenosarchaea group</taxon>
        <taxon>Halobacteria</taxon>
        <taxon>Halobacteriales</taxon>
        <taxon>Natrialbaceae</taxon>
        <taxon>Natrarchaeobius</taxon>
    </lineage>
</organism>
<sequence>MIDNPRLELVLANHGRSVAIALVVIGILALIVTGWAVASPETATVTQTAEESAASEVRTSATVVDGSSLWEADEQLSDSPVYVLDASPELVVEPETKLTNETARTPIDGGEVTHRLTLQFEASRGDDTFWTETHEEINTTATTEDGVARSSTTIDVESYLERQRYLEEEVGNVGSIGLRMILEVEYDTGTHTGTHTDSTTLQLTEEAYWLEEPLSDSSEPPHSHTVGTQEISEPRSPALIAVLSLVGTLSLAGGVLIFRRAPTDVESARRSVHERRYAEWISRGSIPMWIGDHHIALDTLEDVVDVAIDANERVVHDRQRGLFAVVNGDVVYYYSERGLWEQTTWPAMNLAEGETATTPGQVSPSNEISEFDEPDGFDEEGEPDFDDEDVWDQV</sequence>
<accession>A0A3N6LQZ0</accession>
<feature type="compositionally biased region" description="Polar residues" evidence="1">
    <location>
        <begin position="355"/>
        <end position="368"/>
    </location>
</feature>
<proteinExistence type="predicted"/>